<evidence type="ECO:0000256" key="1">
    <source>
        <dbReference type="ARBA" id="ARBA00010515"/>
    </source>
</evidence>
<dbReference type="SUPFAM" id="SSF53474">
    <property type="entry name" value="alpha/beta-Hydrolases"/>
    <property type="match status" value="1"/>
</dbReference>
<feature type="domain" description="Alpha/beta hydrolase fold-3" evidence="4">
    <location>
        <begin position="164"/>
        <end position="408"/>
    </location>
</feature>
<dbReference type="EMBL" id="PQXL01000059">
    <property type="protein sequence ID" value="THV53116.1"/>
    <property type="molecule type" value="Genomic_DNA"/>
</dbReference>
<dbReference type="PANTHER" id="PTHR48081">
    <property type="entry name" value="AB HYDROLASE SUPERFAMILY PROTEIN C4A8.06C"/>
    <property type="match status" value="1"/>
</dbReference>
<dbReference type="Proteomes" id="UP000308671">
    <property type="component" value="Unassembled WGS sequence"/>
</dbReference>
<evidence type="ECO:0000256" key="3">
    <source>
        <dbReference type="PROSITE-ProRule" id="PRU10038"/>
    </source>
</evidence>
<keyword evidence="6" id="KW-1185">Reference proteome</keyword>
<evidence type="ECO:0000313" key="5">
    <source>
        <dbReference type="EMBL" id="THV53116.1"/>
    </source>
</evidence>
<dbReference type="PROSITE" id="PS01174">
    <property type="entry name" value="LIPASE_GDXG_SER"/>
    <property type="match status" value="1"/>
</dbReference>
<dbReference type="AlphaFoldDB" id="A0A4V4HVG1"/>
<dbReference type="InterPro" id="IPR013094">
    <property type="entry name" value="AB_hydrolase_3"/>
</dbReference>
<keyword evidence="2" id="KW-0378">Hydrolase</keyword>
<feature type="active site" evidence="3">
    <location>
        <position position="245"/>
    </location>
</feature>
<dbReference type="InterPro" id="IPR029058">
    <property type="entry name" value="AB_hydrolase_fold"/>
</dbReference>
<evidence type="ECO:0000313" key="6">
    <source>
        <dbReference type="Proteomes" id="UP000308671"/>
    </source>
</evidence>
<dbReference type="GO" id="GO:0016787">
    <property type="term" value="F:hydrolase activity"/>
    <property type="evidence" value="ECO:0007669"/>
    <property type="project" value="UniProtKB-KW"/>
</dbReference>
<sequence length="510" mass="56614">MDISPLGIAKAVLPNLPLVIKTAVLALLSRSPNASVQDVITEIIVVVARPMLNTPAAILKSQIQSQIDWGVWGPMWIAKYAIPRPQDDRHDNERVYGVRNALVKAIKELGTEDNAFDLPEVVDVQAEWTGHRNGVSTLARRLDISECEQYEMTMKEVAPNSPTILYFHGGAFCLMDPVTHRPATSALAQQTGGRCFSVRYRLAPQDPFPSALLDAFIAYLSLISPPPGSFHEPIPPKNIIFSGDSSGAGLATSLLLLLTTLNRMGIGHIHFHGVHVPIDATEVAGLAITSPWLDISRSLPSVLRNIQYDMIAPPSSDYTMPHPRFPHDSVWPARSPRVETYCESSMVTHPLVSPLAAKREHWHGVAPVYVSVGWESMQDEAEVFVRRLHEVGVTVIFDGHVGMPHCFALMPWNQAGRTAFENCANFCVEAVQGKVRSKKFGSWTDKDGNIETLELGKLGMRNNERKVDLDDVLVNKLLEKQRRWRVDLEKKLRNSEKGETIEVNSVRNGK</sequence>
<dbReference type="PROSITE" id="PS01173">
    <property type="entry name" value="LIPASE_GDXG_HIS"/>
    <property type="match status" value="1"/>
</dbReference>
<gene>
    <name evidence="5" type="ORF">BGAL_0059g00260</name>
</gene>
<evidence type="ECO:0000256" key="2">
    <source>
        <dbReference type="ARBA" id="ARBA00022801"/>
    </source>
</evidence>
<comment type="similarity">
    <text evidence="1">Belongs to the 'GDXG' lipolytic enzyme family.</text>
</comment>
<dbReference type="Pfam" id="PF07859">
    <property type="entry name" value="Abhydrolase_3"/>
    <property type="match status" value="1"/>
</dbReference>
<proteinExistence type="inferred from homology"/>
<evidence type="ECO:0000259" key="4">
    <source>
        <dbReference type="Pfam" id="PF07859"/>
    </source>
</evidence>
<dbReference type="PANTHER" id="PTHR48081:SF25">
    <property type="entry name" value="PUTATIVE (AFU_ORTHOLOGUE AFUA_3G11560)-RELATED"/>
    <property type="match status" value="1"/>
</dbReference>
<reference evidence="5 6" key="1">
    <citation type="submission" date="2017-12" db="EMBL/GenBank/DDBJ databases">
        <title>Comparative genomics of Botrytis spp.</title>
        <authorList>
            <person name="Valero-Jimenez C.A."/>
            <person name="Tapia P."/>
            <person name="Veloso J."/>
            <person name="Silva-Moreno E."/>
            <person name="Staats M."/>
            <person name="Valdes J.H."/>
            <person name="Van Kan J.A.L."/>
        </authorList>
    </citation>
    <scope>NUCLEOTIDE SEQUENCE [LARGE SCALE GENOMIC DNA]</scope>
    <source>
        <strain evidence="5 6">MUCL435</strain>
    </source>
</reference>
<dbReference type="OrthoDB" id="5354320at2759"/>
<accession>A0A4V4HVG1</accession>
<dbReference type="Gene3D" id="3.40.50.1820">
    <property type="entry name" value="alpha/beta hydrolase"/>
    <property type="match status" value="1"/>
</dbReference>
<dbReference type="InterPro" id="IPR050300">
    <property type="entry name" value="GDXG_lipolytic_enzyme"/>
</dbReference>
<dbReference type="InterPro" id="IPR002168">
    <property type="entry name" value="Lipase_GDXG_HIS_AS"/>
</dbReference>
<comment type="caution">
    <text evidence="5">The sequence shown here is derived from an EMBL/GenBank/DDBJ whole genome shotgun (WGS) entry which is preliminary data.</text>
</comment>
<dbReference type="InterPro" id="IPR033140">
    <property type="entry name" value="Lipase_GDXG_put_SER_AS"/>
</dbReference>
<protein>
    <recommendedName>
        <fullName evidence="4">Alpha/beta hydrolase fold-3 domain-containing protein</fullName>
    </recommendedName>
</protein>
<name>A0A4V4HVG1_9HELO</name>
<organism evidence="5 6">
    <name type="scientific">Botrytis galanthina</name>
    <dbReference type="NCBI Taxonomy" id="278940"/>
    <lineage>
        <taxon>Eukaryota</taxon>
        <taxon>Fungi</taxon>
        <taxon>Dikarya</taxon>
        <taxon>Ascomycota</taxon>
        <taxon>Pezizomycotina</taxon>
        <taxon>Leotiomycetes</taxon>
        <taxon>Helotiales</taxon>
        <taxon>Sclerotiniaceae</taxon>
        <taxon>Botrytis</taxon>
    </lineage>
</organism>